<dbReference type="SUPFAM" id="SSF53335">
    <property type="entry name" value="S-adenosyl-L-methionine-dependent methyltransferases"/>
    <property type="match status" value="1"/>
</dbReference>
<dbReference type="Gene3D" id="3.40.50.150">
    <property type="entry name" value="Vaccinia Virus protein VP39"/>
    <property type="match status" value="1"/>
</dbReference>
<dbReference type="OrthoDB" id="9797252at2"/>
<comment type="similarity">
    <text evidence="1">Belongs to the methyltransferase superfamily.</text>
</comment>
<keyword evidence="3" id="KW-0808">Transferase</keyword>
<evidence type="ECO:0000256" key="2">
    <source>
        <dbReference type="ARBA" id="ARBA00022603"/>
    </source>
</evidence>
<gene>
    <name evidence="5" type="ORF">SAMN04488034_102492</name>
</gene>
<reference evidence="5 6" key="1">
    <citation type="submission" date="2016-10" db="EMBL/GenBank/DDBJ databases">
        <authorList>
            <person name="de Groot N.N."/>
        </authorList>
    </citation>
    <scope>NUCLEOTIDE SEQUENCE [LARGE SCALE GENOMIC DNA]</scope>
    <source>
        <strain evidence="5 6">DSM 23553</strain>
    </source>
</reference>
<sequence>MKDLFSTGAEQYAQFRPRYPEELFEFLESILTEKNIVWDCATGNGQVAASLSGFMQQVEATDISRQQLQNAIKKPNIRYSVQPAENTDFPKDFFDLVTVAQAVHWFNMDRFFSEVKRVLKPSGVLAVIGYSLFRSNAGTDKIIDHFYQKIIGSYWDEERRYLEERYQTIPFPFKEIPAPELIINEEWSFERLTGYLRTWSAVKHYKEKNGKDPVSLIESILFEEFGERGVVEFPLLLRLGKKEA</sequence>
<dbReference type="CDD" id="cd02440">
    <property type="entry name" value="AdoMet_MTases"/>
    <property type="match status" value="1"/>
</dbReference>
<keyword evidence="2 5" id="KW-0489">Methyltransferase</keyword>
<dbReference type="STRING" id="390640.SAMN04488034_102492"/>
<dbReference type="AlphaFoldDB" id="A0A1H5M1G6"/>
<dbReference type="PANTHER" id="PTHR44942:SF4">
    <property type="entry name" value="METHYLTRANSFERASE TYPE 11 DOMAIN-CONTAINING PROTEIN"/>
    <property type="match status" value="1"/>
</dbReference>
<dbReference type="InterPro" id="IPR051052">
    <property type="entry name" value="Diverse_substrate_MTase"/>
</dbReference>
<accession>A0A1H5M1G6</accession>
<dbReference type="InterPro" id="IPR029063">
    <property type="entry name" value="SAM-dependent_MTases_sf"/>
</dbReference>
<dbReference type="InterPro" id="IPR013216">
    <property type="entry name" value="Methyltransf_11"/>
</dbReference>
<dbReference type="RefSeq" id="WP_093112799.1">
    <property type="nucleotide sequence ID" value="NZ_FNGG01000002.1"/>
</dbReference>
<name>A0A1H5M1G6_9FLAO</name>
<evidence type="ECO:0000256" key="3">
    <source>
        <dbReference type="ARBA" id="ARBA00022679"/>
    </source>
</evidence>
<evidence type="ECO:0000313" key="6">
    <source>
        <dbReference type="Proteomes" id="UP000199448"/>
    </source>
</evidence>
<evidence type="ECO:0000259" key="4">
    <source>
        <dbReference type="Pfam" id="PF08241"/>
    </source>
</evidence>
<protein>
    <submittedName>
        <fullName evidence="5">Ubiquinone/menaquinone biosynthesis C-methylase UbiE</fullName>
    </submittedName>
</protein>
<organism evidence="5 6">
    <name type="scientific">Salinimicrobium catena</name>
    <dbReference type="NCBI Taxonomy" id="390640"/>
    <lineage>
        <taxon>Bacteria</taxon>
        <taxon>Pseudomonadati</taxon>
        <taxon>Bacteroidota</taxon>
        <taxon>Flavobacteriia</taxon>
        <taxon>Flavobacteriales</taxon>
        <taxon>Flavobacteriaceae</taxon>
        <taxon>Salinimicrobium</taxon>
    </lineage>
</organism>
<dbReference type="GO" id="GO:0032259">
    <property type="term" value="P:methylation"/>
    <property type="evidence" value="ECO:0007669"/>
    <property type="project" value="UniProtKB-KW"/>
</dbReference>
<keyword evidence="6" id="KW-1185">Reference proteome</keyword>
<feature type="domain" description="Methyltransferase type 11" evidence="4">
    <location>
        <begin position="39"/>
        <end position="126"/>
    </location>
</feature>
<evidence type="ECO:0000313" key="5">
    <source>
        <dbReference type="EMBL" id="SEE82451.1"/>
    </source>
</evidence>
<dbReference type="GO" id="GO:0008757">
    <property type="term" value="F:S-adenosylmethionine-dependent methyltransferase activity"/>
    <property type="evidence" value="ECO:0007669"/>
    <property type="project" value="InterPro"/>
</dbReference>
<proteinExistence type="inferred from homology"/>
<evidence type="ECO:0000256" key="1">
    <source>
        <dbReference type="ARBA" id="ARBA00008361"/>
    </source>
</evidence>
<keyword evidence="5" id="KW-0830">Ubiquinone</keyword>
<dbReference type="Pfam" id="PF08241">
    <property type="entry name" value="Methyltransf_11"/>
    <property type="match status" value="1"/>
</dbReference>
<dbReference type="Proteomes" id="UP000199448">
    <property type="component" value="Unassembled WGS sequence"/>
</dbReference>
<dbReference type="PANTHER" id="PTHR44942">
    <property type="entry name" value="METHYLTRANSF_11 DOMAIN-CONTAINING PROTEIN"/>
    <property type="match status" value="1"/>
</dbReference>
<dbReference type="EMBL" id="FNUG01000002">
    <property type="protein sequence ID" value="SEE82451.1"/>
    <property type="molecule type" value="Genomic_DNA"/>
</dbReference>